<name>A0A1A9VCN1_GLOAU</name>
<dbReference type="VEuPathDB" id="VectorBase:GAUT033018"/>
<organism evidence="1 2">
    <name type="scientific">Glossina austeni</name>
    <name type="common">Savannah tsetse fly</name>
    <dbReference type="NCBI Taxonomy" id="7395"/>
    <lineage>
        <taxon>Eukaryota</taxon>
        <taxon>Metazoa</taxon>
        <taxon>Ecdysozoa</taxon>
        <taxon>Arthropoda</taxon>
        <taxon>Hexapoda</taxon>
        <taxon>Insecta</taxon>
        <taxon>Pterygota</taxon>
        <taxon>Neoptera</taxon>
        <taxon>Endopterygota</taxon>
        <taxon>Diptera</taxon>
        <taxon>Brachycera</taxon>
        <taxon>Muscomorpha</taxon>
        <taxon>Hippoboscoidea</taxon>
        <taxon>Glossinidae</taxon>
        <taxon>Glossina</taxon>
    </lineage>
</organism>
<keyword evidence="2" id="KW-1185">Reference proteome</keyword>
<sequence>MLSNFLISNAIVIASVRTTIFKEIVQANQEVKQINRINEKPTYIHPSKDELLDAFHLRTVDRLWSITEDLNILYKENWTRLAAQEVQLFQDTLLRSVRQSKVYQPGTQMNPPTHKWTYASAFLYSLTLITTIAFTTECIESNCLHSDCIDN</sequence>
<accession>A0A1A9VCN1</accession>
<protein>
    <submittedName>
        <fullName evidence="1">Uncharacterized protein</fullName>
    </submittedName>
</protein>
<proteinExistence type="predicted"/>
<dbReference type="Proteomes" id="UP000078200">
    <property type="component" value="Unassembled WGS sequence"/>
</dbReference>
<dbReference type="STRING" id="7395.A0A1A9VCN1"/>
<dbReference type="AlphaFoldDB" id="A0A1A9VCN1"/>
<evidence type="ECO:0000313" key="1">
    <source>
        <dbReference type="EnsemblMetazoa" id="GAUT033018-PA"/>
    </source>
</evidence>
<dbReference type="EnsemblMetazoa" id="GAUT033018-RA">
    <property type="protein sequence ID" value="GAUT033018-PA"/>
    <property type="gene ID" value="GAUT033018"/>
</dbReference>
<reference evidence="1" key="1">
    <citation type="submission" date="2020-05" db="UniProtKB">
        <authorList>
            <consortium name="EnsemblMetazoa"/>
        </authorList>
    </citation>
    <scope>IDENTIFICATION</scope>
    <source>
        <strain evidence="1">TTRI</strain>
    </source>
</reference>
<evidence type="ECO:0000313" key="2">
    <source>
        <dbReference type="Proteomes" id="UP000078200"/>
    </source>
</evidence>
<dbReference type="Gene3D" id="1.10.287.70">
    <property type="match status" value="1"/>
</dbReference>